<proteinExistence type="predicted"/>
<organism evidence="2 3">
    <name type="scientific">Enterovibrio nigricans DSM 22720</name>
    <dbReference type="NCBI Taxonomy" id="1121868"/>
    <lineage>
        <taxon>Bacteria</taxon>
        <taxon>Pseudomonadati</taxon>
        <taxon>Pseudomonadota</taxon>
        <taxon>Gammaproteobacteria</taxon>
        <taxon>Vibrionales</taxon>
        <taxon>Vibrionaceae</taxon>
        <taxon>Enterovibrio</taxon>
    </lineage>
</organism>
<dbReference type="AlphaFoldDB" id="A0A1T4WCL0"/>
<dbReference type="EMBL" id="FUXU01000202">
    <property type="protein sequence ID" value="SKA75023.1"/>
    <property type="molecule type" value="Genomic_DNA"/>
</dbReference>
<dbReference type="Proteomes" id="UP000190162">
    <property type="component" value="Unassembled WGS sequence"/>
</dbReference>
<accession>A0A1T4WCL0</accession>
<keyword evidence="3" id="KW-1185">Reference proteome</keyword>
<evidence type="ECO:0000259" key="1">
    <source>
        <dbReference type="Pfam" id="PF14301"/>
    </source>
</evidence>
<gene>
    <name evidence="2" type="ORF">SAMN02745132_04877</name>
</gene>
<protein>
    <recommendedName>
        <fullName evidence="1">DUF4376 domain-containing protein</fullName>
    </recommendedName>
</protein>
<dbReference type="InterPro" id="IPR025484">
    <property type="entry name" value="DUF4376"/>
</dbReference>
<dbReference type="RefSeq" id="WP_078754822.1">
    <property type="nucleotide sequence ID" value="NZ_FUXU01000202.1"/>
</dbReference>
<evidence type="ECO:0000313" key="3">
    <source>
        <dbReference type="Proteomes" id="UP000190162"/>
    </source>
</evidence>
<sequence length="242" mass="27700">MNDSLKLYVTSHQDGRLLGTRDAEKDVKNPERFVIPPYQTPTCVPNDTIEENEYWAYLNDGGQPVRDHNYGSWVKKEKRVEVTAYHKQTQQTKTFDDKSLVTDEYTTKEPLTPCHDFVDGDWVANKKKALNAKRAEIKNWRTALEAEDAQTVIAIGSEWDAGLGARLRIDSTLLTAVMPPYWTDANNVDHEGMTLEELKQVKIAIAELGFAIHDRQRTMKKEIEALTDFDEILNYPVGWLQS</sequence>
<name>A0A1T4WCL0_9GAMM</name>
<reference evidence="3" key="1">
    <citation type="submission" date="2017-02" db="EMBL/GenBank/DDBJ databases">
        <authorList>
            <person name="Varghese N."/>
            <person name="Submissions S."/>
        </authorList>
    </citation>
    <scope>NUCLEOTIDE SEQUENCE [LARGE SCALE GENOMIC DNA]</scope>
    <source>
        <strain evidence="3">DSM 22720</strain>
    </source>
</reference>
<dbReference type="OrthoDB" id="5814322at2"/>
<feature type="domain" description="DUF4376" evidence="1">
    <location>
        <begin position="131"/>
        <end position="228"/>
    </location>
</feature>
<dbReference type="Pfam" id="PF14301">
    <property type="entry name" value="DUF4376"/>
    <property type="match status" value="1"/>
</dbReference>
<evidence type="ECO:0000313" key="2">
    <source>
        <dbReference type="EMBL" id="SKA75023.1"/>
    </source>
</evidence>